<evidence type="ECO:0000313" key="8">
    <source>
        <dbReference type="EMBL" id="QLD23356.1"/>
    </source>
</evidence>
<dbReference type="InterPro" id="IPR013325">
    <property type="entry name" value="RNA_pol_sigma_r2"/>
</dbReference>
<proteinExistence type="inferred from homology"/>
<keyword evidence="2" id="KW-0805">Transcription regulation</keyword>
<accession>A0A7H8XE83</accession>
<dbReference type="InterPro" id="IPR013249">
    <property type="entry name" value="RNA_pol_sigma70_r4_t2"/>
</dbReference>
<evidence type="ECO:0000256" key="1">
    <source>
        <dbReference type="ARBA" id="ARBA00010641"/>
    </source>
</evidence>
<evidence type="ECO:0000259" key="7">
    <source>
        <dbReference type="Pfam" id="PF08281"/>
    </source>
</evidence>
<dbReference type="NCBIfam" id="TIGR02937">
    <property type="entry name" value="sigma70-ECF"/>
    <property type="match status" value="1"/>
</dbReference>
<evidence type="ECO:0000256" key="4">
    <source>
        <dbReference type="ARBA" id="ARBA00023163"/>
    </source>
</evidence>
<evidence type="ECO:0000256" key="2">
    <source>
        <dbReference type="ARBA" id="ARBA00023015"/>
    </source>
</evidence>
<dbReference type="CDD" id="cd06171">
    <property type="entry name" value="Sigma70_r4"/>
    <property type="match status" value="1"/>
</dbReference>
<dbReference type="GO" id="GO:0016987">
    <property type="term" value="F:sigma factor activity"/>
    <property type="evidence" value="ECO:0007669"/>
    <property type="project" value="UniProtKB-KW"/>
</dbReference>
<sequence>MLSVTAPPPEHPLPTPSTRATPPQPGGGPAETSVRCDVPHRIWETGAGPGIVLPVVRQSLETLDEGALLRRVARGDRRAFDELYRRTSPWLTARLRRRCADDDVVAEVLQDTYLAVWRSAASQARHSGGGSAVGWLWTIAAHRLVDAFRARARAARVPTVQTFATVAPAAEEEALAGGMDADLEQALLALPPNLRRVLRAMVLDGLTTRETSVLLGMPEGTVKTYARRARIALREALS</sequence>
<dbReference type="InterPro" id="IPR014284">
    <property type="entry name" value="RNA_pol_sigma-70_dom"/>
</dbReference>
<dbReference type="Pfam" id="PF08281">
    <property type="entry name" value="Sigma70_r4_2"/>
    <property type="match status" value="1"/>
</dbReference>
<dbReference type="Pfam" id="PF04542">
    <property type="entry name" value="Sigma70_r2"/>
    <property type="match status" value="1"/>
</dbReference>
<dbReference type="KEGG" id="mcab:HXZ27_03200"/>
<organism evidence="8 9">
    <name type="scientific">Micromonospora carbonacea</name>
    <dbReference type="NCBI Taxonomy" id="47853"/>
    <lineage>
        <taxon>Bacteria</taxon>
        <taxon>Bacillati</taxon>
        <taxon>Actinomycetota</taxon>
        <taxon>Actinomycetes</taxon>
        <taxon>Micromonosporales</taxon>
        <taxon>Micromonosporaceae</taxon>
        <taxon>Micromonospora</taxon>
    </lineage>
</organism>
<dbReference type="Gene3D" id="1.10.10.10">
    <property type="entry name" value="Winged helix-like DNA-binding domain superfamily/Winged helix DNA-binding domain"/>
    <property type="match status" value="1"/>
</dbReference>
<dbReference type="AlphaFoldDB" id="A0A7H8XE83"/>
<evidence type="ECO:0000259" key="6">
    <source>
        <dbReference type="Pfam" id="PF04542"/>
    </source>
</evidence>
<dbReference type="EMBL" id="CP058322">
    <property type="protein sequence ID" value="QLD23356.1"/>
    <property type="molecule type" value="Genomic_DNA"/>
</dbReference>
<dbReference type="InterPro" id="IPR013324">
    <property type="entry name" value="RNA_pol_sigma_r3/r4-like"/>
</dbReference>
<dbReference type="SUPFAM" id="SSF88659">
    <property type="entry name" value="Sigma3 and sigma4 domains of RNA polymerase sigma factors"/>
    <property type="match status" value="1"/>
</dbReference>
<protein>
    <submittedName>
        <fullName evidence="8">RNA polymerase sigma factor</fullName>
    </submittedName>
</protein>
<dbReference type="GO" id="GO:0006352">
    <property type="term" value="P:DNA-templated transcription initiation"/>
    <property type="evidence" value="ECO:0007669"/>
    <property type="project" value="InterPro"/>
</dbReference>
<keyword evidence="3" id="KW-0731">Sigma factor</keyword>
<comment type="similarity">
    <text evidence="1">Belongs to the sigma-70 factor family. ECF subfamily.</text>
</comment>
<dbReference type="InterPro" id="IPR007627">
    <property type="entry name" value="RNA_pol_sigma70_r2"/>
</dbReference>
<feature type="domain" description="RNA polymerase sigma factor 70 region 4 type 2" evidence="7">
    <location>
        <begin position="182"/>
        <end position="233"/>
    </location>
</feature>
<dbReference type="SUPFAM" id="SSF88946">
    <property type="entry name" value="Sigma2 domain of RNA polymerase sigma factors"/>
    <property type="match status" value="1"/>
</dbReference>
<dbReference type="Proteomes" id="UP000509335">
    <property type="component" value="Chromosome"/>
</dbReference>
<dbReference type="PANTHER" id="PTHR43133">
    <property type="entry name" value="RNA POLYMERASE ECF-TYPE SIGMA FACTO"/>
    <property type="match status" value="1"/>
</dbReference>
<name>A0A7H8XE83_9ACTN</name>
<evidence type="ECO:0000256" key="5">
    <source>
        <dbReference type="SAM" id="MobiDB-lite"/>
    </source>
</evidence>
<dbReference type="PANTHER" id="PTHR43133:SF46">
    <property type="entry name" value="RNA POLYMERASE SIGMA-70 FACTOR ECF SUBFAMILY"/>
    <property type="match status" value="1"/>
</dbReference>
<feature type="region of interest" description="Disordered" evidence="5">
    <location>
        <begin position="1"/>
        <end position="34"/>
    </location>
</feature>
<dbReference type="GO" id="GO:0003677">
    <property type="term" value="F:DNA binding"/>
    <property type="evidence" value="ECO:0007669"/>
    <property type="project" value="InterPro"/>
</dbReference>
<evidence type="ECO:0000256" key="3">
    <source>
        <dbReference type="ARBA" id="ARBA00023082"/>
    </source>
</evidence>
<dbReference type="InterPro" id="IPR039425">
    <property type="entry name" value="RNA_pol_sigma-70-like"/>
</dbReference>
<feature type="domain" description="RNA polymerase sigma-70 region 2" evidence="6">
    <location>
        <begin position="83"/>
        <end position="153"/>
    </location>
</feature>
<evidence type="ECO:0000313" key="9">
    <source>
        <dbReference type="Proteomes" id="UP000509335"/>
    </source>
</evidence>
<gene>
    <name evidence="8" type="ORF">HXZ27_03200</name>
</gene>
<dbReference type="InterPro" id="IPR036388">
    <property type="entry name" value="WH-like_DNA-bd_sf"/>
</dbReference>
<reference evidence="8 9" key="1">
    <citation type="submission" date="2020-07" db="EMBL/GenBank/DDBJ databases">
        <title>A bifunctional nitrone conjugated secondary metabolite targeting the ribosome.</title>
        <authorList>
            <person name="Limbrick E.M."/>
            <person name="Graf M."/>
            <person name="Derewacz D.K."/>
            <person name="Nguyen F."/>
            <person name="Spraggins J.M."/>
            <person name="Wieland M."/>
            <person name="Ynigez-Gutierrez A.E."/>
            <person name="Reisman B.J."/>
            <person name="Zinshteyn B."/>
            <person name="McCulloch K."/>
            <person name="Iverson T.M."/>
            <person name="Green R."/>
            <person name="Wilson D.N."/>
            <person name="Bachmann B.O."/>
        </authorList>
    </citation>
    <scope>NUCLEOTIDE SEQUENCE [LARGE SCALE GENOMIC DNA]</scope>
    <source>
        <strain evidence="9">aurantiaca</strain>
    </source>
</reference>
<dbReference type="Gene3D" id="1.10.1740.10">
    <property type="match status" value="1"/>
</dbReference>
<keyword evidence="4" id="KW-0804">Transcription</keyword>
<feature type="compositionally biased region" description="Pro residues" evidence="5">
    <location>
        <begin position="1"/>
        <end position="15"/>
    </location>
</feature>